<sequence length="81" mass="8725">IVKSGGMGEGYDSEVIIDVPVIIKGDDQPSSIYTTSLVKPVVNRFPSDSNLSIKFATEAPLIVSLIDERNTMDVMISPIIS</sequence>
<accession>X1FF81</accession>
<reference evidence="1" key="1">
    <citation type="journal article" date="2014" name="Front. Microbiol.">
        <title>High frequency of phylogenetically diverse reductive dehalogenase-homologous genes in deep subseafloor sedimentary metagenomes.</title>
        <authorList>
            <person name="Kawai M."/>
            <person name="Futagami T."/>
            <person name="Toyoda A."/>
            <person name="Takaki Y."/>
            <person name="Nishi S."/>
            <person name="Hori S."/>
            <person name="Arai W."/>
            <person name="Tsubouchi T."/>
            <person name="Morono Y."/>
            <person name="Uchiyama I."/>
            <person name="Ito T."/>
            <person name="Fujiyama A."/>
            <person name="Inagaki F."/>
            <person name="Takami H."/>
        </authorList>
    </citation>
    <scope>NUCLEOTIDE SEQUENCE</scope>
    <source>
        <strain evidence="1">Expedition CK06-06</strain>
    </source>
</reference>
<gene>
    <name evidence="1" type="ORF">S03H2_11700</name>
</gene>
<name>X1FF81_9ZZZZ</name>
<evidence type="ECO:0008006" key="2">
    <source>
        <dbReference type="Google" id="ProtNLM"/>
    </source>
</evidence>
<organism evidence="1">
    <name type="scientific">marine sediment metagenome</name>
    <dbReference type="NCBI Taxonomy" id="412755"/>
    <lineage>
        <taxon>unclassified sequences</taxon>
        <taxon>metagenomes</taxon>
        <taxon>ecological metagenomes</taxon>
    </lineage>
</organism>
<evidence type="ECO:0000313" key="1">
    <source>
        <dbReference type="EMBL" id="GAH43627.1"/>
    </source>
</evidence>
<dbReference type="EMBL" id="BARU01005961">
    <property type="protein sequence ID" value="GAH43627.1"/>
    <property type="molecule type" value="Genomic_DNA"/>
</dbReference>
<feature type="non-terminal residue" evidence="1">
    <location>
        <position position="1"/>
    </location>
</feature>
<protein>
    <recommendedName>
        <fullName evidence="2">DNA polymerase III beta sliding clamp C-terminal domain-containing protein</fullName>
    </recommendedName>
</protein>
<proteinExistence type="predicted"/>
<comment type="caution">
    <text evidence="1">The sequence shown here is derived from an EMBL/GenBank/DDBJ whole genome shotgun (WGS) entry which is preliminary data.</text>
</comment>
<dbReference type="AlphaFoldDB" id="X1FF81"/>